<keyword evidence="3" id="KW-0496">Mitochondrion</keyword>
<protein>
    <recommendedName>
        <fullName evidence="3">COX assembly mitochondrial protein</fullName>
    </recommendedName>
</protein>
<dbReference type="Ensembl" id="ENSPTET00000047270.1">
    <property type="protein sequence ID" value="ENSPTEP00000034650.1"/>
    <property type="gene ID" value="ENSPTEG00000032854.1"/>
</dbReference>
<dbReference type="GO" id="GO:0005739">
    <property type="term" value="C:mitochondrion"/>
    <property type="evidence" value="ECO:0007669"/>
    <property type="project" value="UniProtKB-SubCell"/>
</dbReference>
<keyword evidence="2" id="KW-1015">Disulfide bond</keyword>
<dbReference type="AlphaFoldDB" id="A0A8C9IEG4"/>
<comment type="subcellular location">
    <subcellularLocation>
        <location evidence="3">Mitochondrion</location>
    </subcellularLocation>
</comment>
<evidence type="ECO:0000256" key="2">
    <source>
        <dbReference type="ARBA" id="ARBA00023157"/>
    </source>
</evidence>
<dbReference type="Proteomes" id="UP000694416">
    <property type="component" value="Unplaced"/>
</dbReference>
<feature type="region of interest" description="Disordered" evidence="4">
    <location>
        <begin position="56"/>
        <end position="75"/>
    </location>
</feature>
<evidence type="ECO:0000256" key="4">
    <source>
        <dbReference type="SAM" id="MobiDB-lite"/>
    </source>
</evidence>
<dbReference type="InterPro" id="IPR013892">
    <property type="entry name" value="Cyt_c_biogenesis_Cmc1-like"/>
</dbReference>
<proteinExistence type="inferred from homology"/>
<comment type="similarity">
    <text evidence="1 3">Belongs to the CMC family.</text>
</comment>
<keyword evidence="6" id="KW-1185">Reference proteome</keyword>
<evidence type="ECO:0000313" key="5">
    <source>
        <dbReference type="Ensembl" id="ENSPTEP00000034650.1"/>
    </source>
</evidence>
<evidence type="ECO:0000256" key="1">
    <source>
        <dbReference type="ARBA" id="ARBA00007347"/>
    </source>
</evidence>
<name>A0A8C9IEG4_9PRIM</name>
<organism evidence="5 6">
    <name type="scientific">Piliocolobus tephrosceles</name>
    <name type="common">Ugandan red Colobus</name>
    <dbReference type="NCBI Taxonomy" id="591936"/>
    <lineage>
        <taxon>Eukaryota</taxon>
        <taxon>Metazoa</taxon>
        <taxon>Chordata</taxon>
        <taxon>Craniata</taxon>
        <taxon>Vertebrata</taxon>
        <taxon>Euteleostomi</taxon>
        <taxon>Mammalia</taxon>
        <taxon>Eutheria</taxon>
        <taxon>Euarchontoglires</taxon>
        <taxon>Primates</taxon>
        <taxon>Haplorrhini</taxon>
        <taxon>Catarrhini</taxon>
        <taxon>Cercopithecidae</taxon>
        <taxon>Colobinae</taxon>
        <taxon>Piliocolobus</taxon>
    </lineage>
</organism>
<evidence type="ECO:0000256" key="3">
    <source>
        <dbReference type="RuleBase" id="RU364104"/>
    </source>
</evidence>
<sequence length="75" mass="8853">MHPDLSPHLHTEACSMLINLLKEYHKNHSVMKFLGHCNNLDWEMRKYLKKEYIEKSSKSSPDGLMDLRVTRTPDL</sequence>
<evidence type="ECO:0000313" key="6">
    <source>
        <dbReference type="Proteomes" id="UP000694416"/>
    </source>
</evidence>
<accession>A0A8C9IEG4</accession>
<reference evidence="5" key="1">
    <citation type="submission" date="2025-08" db="UniProtKB">
        <authorList>
            <consortium name="Ensembl"/>
        </authorList>
    </citation>
    <scope>IDENTIFICATION</scope>
</reference>
<dbReference type="Pfam" id="PF08583">
    <property type="entry name" value="Cmc1"/>
    <property type="match status" value="1"/>
</dbReference>
<reference evidence="5" key="2">
    <citation type="submission" date="2025-09" db="UniProtKB">
        <authorList>
            <consortium name="Ensembl"/>
        </authorList>
    </citation>
    <scope>IDENTIFICATION</scope>
</reference>